<organism evidence="1 2">
    <name type="scientific">Cymbomonas tetramitiformis</name>
    <dbReference type="NCBI Taxonomy" id="36881"/>
    <lineage>
        <taxon>Eukaryota</taxon>
        <taxon>Viridiplantae</taxon>
        <taxon>Chlorophyta</taxon>
        <taxon>Pyramimonadophyceae</taxon>
        <taxon>Pyramimonadales</taxon>
        <taxon>Pyramimonadaceae</taxon>
        <taxon>Cymbomonas</taxon>
    </lineage>
</organism>
<keyword evidence="2" id="KW-1185">Reference proteome</keyword>
<accession>A0AAE0FHB6</accession>
<protein>
    <submittedName>
        <fullName evidence="1">Uncharacterized protein</fullName>
    </submittedName>
</protein>
<dbReference type="Proteomes" id="UP001190700">
    <property type="component" value="Unassembled WGS sequence"/>
</dbReference>
<comment type="caution">
    <text evidence="1">The sequence shown here is derived from an EMBL/GenBank/DDBJ whole genome shotgun (WGS) entry which is preliminary data.</text>
</comment>
<name>A0AAE0FHB6_9CHLO</name>
<evidence type="ECO:0000313" key="2">
    <source>
        <dbReference type="Proteomes" id="UP001190700"/>
    </source>
</evidence>
<proteinExistence type="predicted"/>
<gene>
    <name evidence="1" type="ORF">CYMTET_31533</name>
</gene>
<sequence>MARCLSNVHTVHRLWEQFHNQTHLDTVDAEDDVGVASDADQQRHIELAASLDEAVVETDLIQSLFPHYENSGFHGASDTGDPCDKTHASAATSLSLLVQSITALSNTRGSTLEREYRKRLCLLQECQLALQKVEEQRQANCDAVQCAAVAVSRALQQDGDVALDEGAATIAADHSSFHTQGPSSLGLYTSIFTGIAGKAHLLPPELCGVLLEALETQVAGLAPLSLYAEPRTVFSPLWRWLEAVAAESSTASPAHREKAASLLLGLAVARGILGDILQAVHFIISAAASPGEVRSLPALWTPWDLFSPPISASLPP</sequence>
<dbReference type="AlphaFoldDB" id="A0AAE0FHB6"/>
<reference evidence="1 2" key="1">
    <citation type="journal article" date="2015" name="Genome Biol. Evol.">
        <title>Comparative Genomics of a Bacterivorous Green Alga Reveals Evolutionary Causalities and Consequences of Phago-Mixotrophic Mode of Nutrition.</title>
        <authorList>
            <person name="Burns J.A."/>
            <person name="Paasch A."/>
            <person name="Narechania A."/>
            <person name="Kim E."/>
        </authorList>
    </citation>
    <scope>NUCLEOTIDE SEQUENCE [LARGE SCALE GENOMIC DNA]</scope>
    <source>
        <strain evidence="1 2">PLY_AMNH</strain>
    </source>
</reference>
<evidence type="ECO:0000313" key="1">
    <source>
        <dbReference type="EMBL" id="KAK3259470.1"/>
    </source>
</evidence>
<dbReference type="EMBL" id="LGRX02018709">
    <property type="protein sequence ID" value="KAK3259470.1"/>
    <property type="molecule type" value="Genomic_DNA"/>
</dbReference>